<reference evidence="3" key="3">
    <citation type="submission" date="2025-04" db="UniProtKB">
        <authorList>
            <consortium name="RefSeq"/>
        </authorList>
    </citation>
    <scope>IDENTIFICATION</scope>
    <source>
        <strain evidence="3">CBS 304.34</strain>
    </source>
</reference>
<evidence type="ECO:0000313" key="3">
    <source>
        <dbReference type="RefSeq" id="XP_033571335.1"/>
    </source>
</evidence>
<organism evidence="1">
    <name type="scientific">Mytilinidion resinicola</name>
    <dbReference type="NCBI Taxonomy" id="574789"/>
    <lineage>
        <taxon>Eukaryota</taxon>
        <taxon>Fungi</taxon>
        <taxon>Dikarya</taxon>
        <taxon>Ascomycota</taxon>
        <taxon>Pezizomycotina</taxon>
        <taxon>Dothideomycetes</taxon>
        <taxon>Pleosporomycetidae</taxon>
        <taxon>Mytilinidiales</taxon>
        <taxon>Mytilinidiaceae</taxon>
        <taxon>Mytilinidion</taxon>
    </lineage>
</organism>
<name>A0A6A6Y6B9_9PEZI</name>
<reference evidence="1 3" key="1">
    <citation type="journal article" date="2020" name="Stud. Mycol.">
        <title>101 Dothideomycetes genomes: a test case for predicting lifestyles and emergence of pathogens.</title>
        <authorList>
            <person name="Haridas S."/>
            <person name="Albert R."/>
            <person name="Binder M."/>
            <person name="Bloem J."/>
            <person name="Labutti K."/>
            <person name="Salamov A."/>
            <person name="Andreopoulos B."/>
            <person name="Baker S."/>
            <person name="Barry K."/>
            <person name="Bills G."/>
            <person name="Bluhm B."/>
            <person name="Cannon C."/>
            <person name="Castanera R."/>
            <person name="Culley D."/>
            <person name="Daum C."/>
            <person name="Ezra D."/>
            <person name="Gonzalez J."/>
            <person name="Henrissat B."/>
            <person name="Kuo A."/>
            <person name="Liang C."/>
            <person name="Lipzen A."/>
            <person name="Lutzoni F."/>
            <person name="Magnuson J."/>
            <person name="Mondo S."/>
            <person name="Nolan M."/>
            <person name="Ohm R."/>
            <person name="Pangilinan J."/>
            <person name="Park H.-J."/>
            <person name="Ramirez L."/>
            <person name="Alfaro M."/>
            <person name="Sun H."/>
            <person name="Tritt A."/>
            <person name="Yoshinaga Y."/>
            <person name="Zwiers L.-H."/>
            <person name="Turgeon B."/>
            <person name="Goodwin S."/>
            <person name="Spatafora J."/>
            <person name="Crous P."/>
            <person name="Grigoriev I."/>
        </authorList>
    </citation>
    <scope>NUCLEOTIDE SEQUENCE</scope>
    <source>
        <strain evidence="1 3">CBS 304.34</strain>
    </source>
</reference>
<dbReference type="Proteomes" id="UP000504636">
    <property type="component" value="Unplaced"/>
</dbReference>
<reference evidence="3" key="2">
    <citation type="submission" date="2020-04" db="EMBL/GenBank/DDBJ databases">
        <authorList>
            <consortium name="NCBI Genome Project"/>
        </authorList>
    </citation>
    <scope>NUCLEOTIDE SEQUENCE</scope>
    <source>
        <strain evidence="3">CBS 304.34</strain>
    </source>
</reference>
<keyword evidence="2" id="KW-1185">Reference proteome</keyword>
<protein>
    <submittedName>
        <fullName evidence="1 3">Uncharacterized protein</fullName>
    </submittedName>
</protein>
<gene>
    <name evidence="1 3" type="ORF">BDZ99DRAFT_481201</name>
</gene>
<sequence>MWSISEDFAKKGKDSAQQQWSDVEEFAQDVSTDRLQNLLRHFPHVYSVTVCDDVSLIRHQQDIVATPSQCREIYHKLSRKDVPLFKIGQSWDVTMRVFEHLGKGPLEIMALSLILMPQIFFHISKTDENTMTQLVKGVTTLSMSVQTCIFCGSACCRTSESMDGISLGKILAGMSCPQNLNIFGVSGLQKASNGQIVECEPLGKDPIMSSVVKSRLPGLQSFNPSRFKVNEEDLLQFYESNSILKTNLRQVVLNKRSNGGRPWLRLIEVLKAKETEASIIVLEDEIPPGYPDDYYSQHEVDDGVIKIGFEPSLGLDRLQFQLTDMLVKGRKWVELLP</sequence>
<dbReference type="EMBL" id="MU003713">
    <property type="protein sequence ID" value="KAF2804371.1"/>
    <property type="molecule type" value="Genomic_DNA"/>
</dbReference>
<dbReference type="GeneID" id="54463270"/>
<evidence type="ECO:0000313" key="1">
    <source>
        <dbReference type="EMBL" id="KAF2804371.1"/>
    </source>
</evidence>
<accession>A0A6A6Y6B9</accession>
<evidence type="ECO:0000313" key="2">
    <source>
        <dbReference type="Proteomes" id="UP000504636"/>
    </source>
</evidence>
<dbReference type="AlphaFoldDB" id="A0A6A6Y6B9"/>
<dbReference type="RefSeq" id="XP_033571335.1">
    <property type="nucleotide sequence ID" value="XM_033722377.1"/>
</dbReference>
<proteinExistence type="predicted"/>